<reference evidence="1 2" key="1">
    <citation type="submission" date="2020-07" db="EMBL/GenBank/DDBJ databases">
        <title>Genomic analyses of the natural microbiome of Caenorhabditis elegans.</title>
        <authorList>
            <person name="Samuel B."/>
        </authorList>
    </citation>
    <scope>NUCLEOTIDE SEQUENCE [LARGE SCALE GENOMIC DNA]</scope>
    <source>
        <strain evidence="1 2">BIGb0408</strain>
    </source>
</reference>
<protein>
    <submittedName>
        <fullName evidence="1">Uncharacterized protein</fullName>
    </submittedName>
</protein>
<organism evidence="1 2">
    <name type="scientific">Phytopseudomonas flavescens</name>
    <dbReference type="NCBI Taxonomy" id="29435"/>
    <lineage>
        <taxon>Bacteria</taxon>
        <taxon>Pseudomonadati</taxon>
        <taxon>Pseudomonadota</taxon>
        <taxon>Gammaproteobacteria</taxon>
        <taxon>Pseudomonadales</taxon>
        <taxon>Pseudomonadaceae</taxon>
        <taxon>Phytopseudomonas</taxon>
    </lineage>
</organism>
<dbReference type="RefSeq" id="WP_218878500.1">
    <property type="nucleotide sequence ID" value="NZ_JACBYV010000001.1"/>
</dbReference>
<evidence type="ECO:0000313" key="2">
    <source>
        <dbReference type="Proteomes" id="UP000578688"/>
    </source>
</evidence>
<dbReference type="EMBL" id="JACBYV010000001">
    <property type="protein sequence ID" value="NYH74957.1"/>
    <property type="molecule type" value="Genomic_DNA"/>
</dbReference>
<comment type="caution">
    <text evidence="1">The sequence shown here is derived from an EMBL/GenBank/DDBJ whole genome shotgun (WGS) entry which is preliminary data.</text>
</comment>
<dbReference type="Proteomes" id="UP000578688">
    <property type="component" value="Unassembled WGS sequence"/>
</dbReference>
<evidence type="ECO:0000313" key="1">
    <source>
        <dbReference type="EMBL" id="NYH74957.1"/>
    </source>
</evidence>
<gene>
    <name evidence="1" type="ORF">FHR27_003567</name>
</gene>
<accession>A0A7Y9XRW9</accession>
<keyword evidence="2" id="KW-1185">Reference proteome</keyword>
<sequence>MSAALRIACKGLTSHEQGLLTQQLKMLKGRTAQSWVYVGESDHAELLILRGRDEHDERAQVQRRIGAQLQPAHAIEWPLRLFGLLELLVDYEKQRQPGEVAVAELCERLAALSAERLYRVGDDLIIVPRDDLVLTRQPDFASALQCLAAVGGDPEPLALVPLGELSQFPQRFSFKSLLWSLALVRGEQIGGDFRAHDATFRLGAWPLLSEWQSSPPLLRLAALYTRQFASIERGVAFSGASREQVQAFLFACKCCGMGLDARVERQDVAVAAPAEKTLLQRLRMRLGLGYGKSKQA</sequence>
<proteinExistence type="predicted"/>
<name>A0A7Y9XRW9_9GAMM</name>
<dbReference type="AlphaFoldDB" id="A0A7Y9XRW9"/>